<organism evidence="1 2">
    <name type="scientific">Brassica carinata</name>
    <name type="common">Ethiopian mustard</name>
    <name type="synonym">Abyssinian cabbage</name>
    <dbReference type="NCBI Taxonomy" id="52824"/>
    <lineage>
        <taxon>Eukaryota</taxon>
        <taxon>Viridiplantae</taxon>
        <taxon>Streptophyta</taxon>
        <taxon>Embryophyta</taxon>
        <taxon>Tracheophyta</taxon>
        <taxon>Spermatophyta</taxon>
        <taxon>Magnoliopsida</taxon>
        <taxon>eudicotyledons</taxon>
        <taxon>Gunneridae</taxon>
        <taxon>Pentapetalae</taxon>
        <taxon>rosids</taxon>
        <taxon>malvids</taxon>
        <taxon>Brassicales</taxon>
        <taxon>Brassicaceae</taxon>
        <taxon>Brassiceae</taxon>
        <taxon>Brassica</taxon>
    </lineage>
</organism>
<evidence type="ECO:0000313" key="2">
    <source>
        <dbReference type="Proteomes" id="UP000886595"/>
    </source>
</evidence>
<protein>
    <submittedName>
        <fullName evidence="1">Uncharacterized protein</fullName>
    </submittedName>
</protein>
<reference evidence="1 2" key="1">
    <citation type="submission" date="2020-02" db="EMBL/GenBank/DDBJ databases">
        <authorList>
            <person name="Ma Q."/>
            <person name="Huang Y."/>
            <person name="Song X."/>
            <person name="Pei D."/>
        </authorList>
    </citation>
    <scope>NUCLEOTIDE SEQUENCE [LARGE SCALE GENOMIC DNA]</scope>
    <source>
        <strain evidence="1">Sxm20200214</strain>
        <tissue evidence="1">Leaf</tissue>
    </source>
</reference>
<name>A0A8X7UVW5_BRACI</name>
<evidence type="ECO:0000313" key="1">
    <source>
        <dbReference type="EMBL" id="KAG2291676.1"/>
    </source>
</evidence>
<accession>A0A8X7UVW5</accession>
<comment type="caution">
    <text evidence="1">The sequence shown here is derived from an EMBL/GenBank/DDBJ whole genome shotgun (WGS) entry which is preliminary data.</text>
</comment>
<sequence>MFFWLTEYPGPIGGPHQTGEHGCCRCHHVAHRNGLRSRMLQPTCKFAMAKARWYGLETEVSMGAAGVTMWLTVTVFGLGCCSPHVINSVLVPTIGEKIMLAHIIDEEREYDRQGSPSDTWNY</sequence>
<proteinExistence type="predicted"/>
<dbReference type="Proteomes" id="UP000886595">
    <property type="component" value="Unassembled WGS sequence"/>
</dbReference>
<gene>
    <name evidence="1" type="ORF">Bca52824_038345</name>
</gene>
<dbReference type="EMBL" id="JAAMPC010000009">
    <property type="protein sequence ID" value="KAG2291676.1"/>
    <property type="molecule type" value="Genomic_DNA"/>
</dbReference>
<dbReference type="AlphaFoldDB" id="A0A8X7UVW5"/>
<keyword evidence="2" id="KW-1185">Reference proteome</keyword>